<gene>
    <name evidence="2" type="ORF">ALEPTO_LOCUS5215</name>
</gene>
<sequence length="58" mass="6469">MVLGIDLGLGKNSGCEVFNYAIDKDVSQKIEWNRRPSYSTTSSPLDIFRTTPSDDSDQ</sequence>
<comment type="caution">
    <text evidence="2">The sequence shown here is derived from an EMBL/GenBank/DDBJ whole genome shotgun (WGS) entry which is preliminary data.</text>
</comment>
<accession>A0A9N9ANB4</accession>
<evidence type="ECO:0000256" key="1">
    <source>
        <dbReference type="SAM" id="MobiDB-lite"/>
    </source>
</evidence>
<feature type="region of interest" description="Disordered" evidence="1">
    <location>
        <begin position="35"/>
        <end position="58"/>
    </location>
</feature>
<name>A0A9N9ANB4_9GLOM</name>
<keyword evidence="3" id="KW-1185">Reference proteome</keyword>
<evidence type="ECO:0000313" key="2">
    <source>
        <dbReference type="EMBL" id="CAG8536907.1"/>
    </source>
</evidence>
<dbReference type="EMBL" id="CAJVPS010001411">
    <property type="protein sequence ID" value="CAG8536907.1"/>
    <property type="molecule type" value="Genomic_DNA"/>
</dbReference>
<protein>
    <submittedName>
        <fullName evidence="2">5256_t:CDS:1</fullName>
    </submittedName>
</protein>
<reference evidence="2" key="1">
    <citation type="submission" date="2021-06" db="EMBL/GenBank/DDBJ databases">
        <authorList>
            <person name="Kallberg Y."/>
            <person name="Tangrot J."/>
            <person name="Rosling A."/>
        </authorList>
    </citation>
    <scope>NUCLEOTIDE SEQUENCE</scope>
    <source>
        <strain evidence="2">FL130A</strain>
    </source>
</reference>
<dbReference type="AlphaFoldDB" id="A0A9N9ANB4"/>
<proteinExistence type="predicted"/>
<organism evidence="2 3">
    <name type="scientific">Ambispora leptoticha</name>
    <dbReference type="NCBI Taxonomy" id="144679"/>
    <lineage>
        <taxon>Eukaryota</taxon>
        <taxon>Fungi</taxon>
        <taxon>Fungi incertae sedis</taxon>
        <taxon>Mucoromycota</taxon>
        <taxon>Glomeromycotina</taxon>
        <taxon>Glomeromycetes</taxon>
        <taxon>Archaeosporales</taxon>
        <taxon>Ambisporaceae</taxon>
        <taxon>Ambispora</taxon>
    </lineage>
</organism>
<dbReference type="Proteomes" id="UP000789508">
    <property type="component" value="Unassembled WGS sequence"/>
</dbReference>
<evidence type="ECO:0000313" key="3">
    <source>
        <dbReference type="Proteomes" id="UP000789508"/>
    </source>
</evidence>